<evidence type="ECO:0000256" key="7">
    <source>
        <dbReference type="SAM" id="MobiDB-lite"/>
    </source>
</evidence>
<evidence type="ECO:0000256" key="4">
    <source>
        <dbReference type="ARBA" id="ARBA00023163"/>
    </source>
</evidence>
<feature type="compositionally biased region" description="Polar residues" evidence="7">
    <location>
        <begin position="1"/>
        <end position="10"/>
    </location>
</feature>
<feature type="region of interest" description="Disordered" evidence="7">
    <location>
        <begin position="54"/>
        <end position="109"/>
    </location>
</feature>
<dbReference type="Pfam" id="PF16421">
    <property type="entry name" value="E2F_CC-MB"/>
    <property type="match status" value="1"/>
</dbReference>
<protein>
    <recommendedName>
        <fullName evidence="8">E2F/DP family winged-helix DNA-binding domain-containing protein</fullName>
    </recommendedName>
</protein>
<feature type="compositionally biased region" description="Low complexity" evidence="7">
    <location>
        <begin position="425"/>
        <end position="434"/>
    </location>
</feature>
<reference evidence="9 10" key="1">
    <citation type="journal article" date="2017" name="Gigascience">
        <title>Genome sequence of the small brown planthopper, Laodelphax striatellus.</title>
        <authorList>
            <person name="Zhu J."/>
            <person name="Jiang F."/>
            <person name="Wang X."/>
            <person name="Yang P."/>
            <person name="Bao Y."/>
            <person name="Zhao W."/>
            <person name="Wang W."/>
            <person name="Lu H."/>
            <person name="Wang Q."/>
            <person name="Cui N."/>
            <person name="Li J."/>
            <person name="Chen X."/>
            <person name="Luo L."/>
            <person name="Yu J."/>
            <person name="Kang L."/>
            <person name="Cui F."/>
        </authorList>
    </citation>
    <scope>NUCLEOTIDE SEQUENCE [LARGE SCALE GENOMIC DNA]</scope>
    <source>
        <strain evidence="9">Lst14</strain>
    </source>
</reference>
<feature type="coiled-coil region" evidence="6">
    <location>
        <begin position="187"/>
        <end position="218"/>
    </location>
</feature>
<feature type="region of interest" description="Disordered" evidence="7">
    <location>
        <begin position="286"/>
        <end position="312"/>
    </location>
</feature>
<dbReference type="InterPro" id="IPR036390">
    <property type="entry name" value="WH_DNA-bd_sf"/>
</dbReference>
<dbReference type="Gene3D" id="1.10.10.10">
    <property type="entry name" value="Winged helix-like DNA-binding domain superfamily/Winged helix DNA-binding domain"/>
    <property type="match status" value="1"/>
</dbReference>
<feature type="compositionally biased region" description="Pro residues" evidence="7">
    <location>
        <begin position="300"/>
        <end position="312"/>
    </location>
</feature>
<sequence>MSRFQRTLTFENEHAPTMSTPDLSQKFAKSMETSLVSSPSPYHLLDHEYGMTPQNQIMQRPTEPPKTQTVKRRLNLESPSSENGFKTPKSAKKMRANNSSPGPGKKPALTRYDTSLGLLTKKFVDLLKSSPKGVIDLNVASEKLEVQKRRIYDITNVLEGIGILEKKSKNNIQWKGGQIPADSVNSLESTLTDLKNTERNLDKLISDSENQLKKMNEQKRFAYITYQDLRSVPQYQSQTVMVIKAPPESRLNVPLDTNNSAVGLPGPKKYTMKMKSNSGEIEVFLCPDPDNESPLKQEPMDPPPSPTLAPTTAPPLLLPKAEPVQACYEEEEEVGGRGGGGVEMNELNRRLMQGEEENKYAGVEGGVVQRHQTNRIQQQQQQQSHHPFDALVPSPSAADSPQDLLPSSALEDDTWQMLIKSEPMSEGGNELSSAAGGGGGGGACSSSRARGLISEADDYSGYQLMTDDQHTSEPFSSFTHDSEPFMLLEPPLSETDYNFTLDPNEGLKELFNFDYLLTSVGP</sequence>
<evidence type="ECO:0000256" key="5">
    <source>
        <dbReference type="RuleBase" id="RU003796"/>
    </source>
</evidence>
<dbReference type="AlphaFoldDB" id="A0A482WLT0"/>
<dbReference type="InterPro" id="IPR015633">
    <property type="entry name" value="E2F"/>
</dbReference>
<feature type="region of interest" description="Disordered" evidence="7">
    <location>
        <begin position="463"/>
        <end position="483"/>
    </location>
</feature>
<keyword evidence="3 5" id="KW-0238">DNA-binding</keyword>
<keyword evidence="10" id="KW-1185">Reference proteome</keyword>
<dbReference type="CDD" id="cd14660">
    <property type="entry name" value="E2F_DD"/>
    <property type="match status" value="1"/>
</dbReference>
<comment type="caution">
    <text evidence="9">The sequence shown here is derived from an EMBL/GenBank/DDBJ whole genome shotgun (WGS) entry which is preliminary data.</text>
</comment>
<feature type="domain" description="E2F/DP family winged-helix DNA-binding" evidence="8">
    <location>
        <begin position="111"/>
        <end position="176"/>
    </location>
</feature>
<evidence type="ECO:0000256" key="1">
    <source>
        <dbReference type="ARBA" id="ARBA00010940"/>
    </source>
</evidence>
<proteinExistence type="inferred from homology"/>
<feature type="region of interest" description="Disordered" evidence="7">
    <location>
        <begin position="424"/>
        <end position="449"/>
    </location>
</feature>
<organism evidence="9 10">
    <name type="scientific">Laodelphax striatellus</name>
    <name type="common">Small brown planthopper</name>
    <name type="synonym">Delphax striatella</name>
    <dbReference type="NCBI Taxonomy" id="195883"/>
    <lineage>
        <taxon>Eukaryota</taxon>
        <taxon>Metazoa</taxon>
        <taxon>Ecdysozoa</taxon>
        <taxon>Arthropoda</taxon>
        <taxon>Hexapoda</taxon>
        <taxon>Insecta</taxon>
        <taxon>Pterygota</taxon>
        <taxon>Neoptera</taxon>
        <taxon>Paraneoptera</taxon>
        <taxon>Hemiptera</taxon>
        <taxon>Auchenorrhyncha</taxon>
        <taxon>Fulgoroidea</taxon>
        <taxon>Delphacidae</taxon>
        <taxon>Criomorphinae</taxon>
        <taxon>Laodelphax</taxon>
    </lineage>
</organism>
<dbReference type="SUPFAM" id="SSF144074">
    <property type="entry name" value="E2F-DP heterodimerization region"/>
    <property type="match status" value="1"/>
</dbReference>
<feature type="region of interest" description="Disordered" evidence="7">
    <location>
        <begin position="373"/>
        <end position="407"/>
    </location>
</feature>
<dbReference type="OrthoDB" id="1743261at2759"/>
<dbReference type="GO" id="GO:0090575">
    <property type="term" value="C:RNA polymerase II transcription regulator complex"/>
    <property type="evidence" value="ECO:0007669"/>
    <property type="project" value="TreeGrafter"/>
</dbReference>
<evidence type="ECO:0000313" key="10">
    <source>
        <dbReference type="Proteomes" id="UP000291343"/>
    </source>
</evidence>
<gene>
    <name evidence="9" type="ORF">LSTR_LSTR013023</name>
</gene>
<keyword evidence="6" id="KW-0175">Coiled coil</keyword>
<keyword evidence="5" id="KW-0539">Nucleus</keyword>
<keyword evidence="2 5" id="KW-0805">Transcription regulation</keyword>
<comment type="subcellular location">
    <subcellularLocation>
        <location evidence="5">Nucleus</location>
    </subcellularLocation>
</comment>
<dbReference type="PANTHER" id="PTHR12081:SF18">
    <property type="entry name" value="TRANSCRIPTION FACTOR E2F2-RELATED"/>
    <property type="match status" value="1"/>
</dbReference>
<feature type="region of interest" description="Disordered" evidence="7">
    <location>
        <begin position="1"/>
        <end position="23"/>
    </location>
</feature>
<dbReference type="Pfam" id="PF02319">
    <property type="entry name" value="WHD_E2F_TDP"/>
    <property type="match status" value="1"/>
</dbReference>
<dbReference type="InParanoid" id="A0A482WLT0"/>
<dbReference type="InterPro" id="IPR003316">
    <property type="entry name" value="E2F_WHTH_DNA-bd_dom"/>
</dbReference>
<dbReference type="PANTHER" id="PTHR12081">
    <property type="entry name" value="TRANSCRIPTION FACTOR E2F"/>
    <property type="match status" value="1"/>
</dbReference>
<dbReference type="STRING" id="195883.A0A482WLT0"/>
<dbReference type="FunFam" id="1.10.10.10:FF:000008">
    <property type="entry name" value="E2F transcription factor 1"/>
    <property type="match status" value="1"/>
</dbReference>
<dbReference type="InterPro" id="IPR037241">
    <property type="entry name" value="E2F-DP_heterodim"/>
</dbReference>
<dbReference type="GO" id="GO:0046983">
    <property type="term" value="F:protein dimerization activity"/>
    <property type="evidence" value="ECO:0007669"/>
    <property type="project" value="InterPro"/>
</dbReference>
<dbReference type="InterPro" id="IPR032198">
    <property type="entry name" value="E2F_CC-MB"/>
</dbReference>
<evidence type="ECO:0000256" key="3">
    <source>
        <dbReference type="ARBA" id="ARBA00023125"/>
    </source>
</evidence>
<evidence type="ECO:0000256" key="2">
    <source>
        <dbReference type="ARBA" id="ARBA00023015"/>
    </source>
</evidence>
<evidence type="ECO:0000313" key="9">
    <source>
        <dbReference type="EMBL" id="RZF34453.1"/>
    </source>
</evidence>
<comment type="similarity">
    <text evidence="1 5">Belongs to the E2F/DP family.</text>
</comment>
<dbReference type="EMBL" id="QKKF02031461">
    <property type="protein sequence ID" value="RZF34453.1"/>
    <property type="molecule type" value="Genomic_DNA"/>
</dbReference>
<evidence type="ECO:0000259" key="8">
    <source>
        <dbReference type="SMART" id="SM01372"/>
    </source>
</evidence>
<dbReference type="SMR" id="A0A482WLT0"/>
<dbReference type="GO" id="GO:0000978">
    <property type="term" value="F:RNA polymerase II cis-regulatory region sequence-specific DNA binding"/>
    <property type="evidence" value="ECO:0007669"/>
    <property type="project" value="InterPro"/>
</dbReference>
<keyword evidence="4 5" id="KW-0804">Transcription</keyword>
<dbReference type="GO" id="GO:0000981">
    <property type="term" value="F:DNA-binding transcription factor activity, RNA polymerase II-specific"/>
    <property type="evidence" value="ECO:0007669"/>
    <property type="project" value="TreeGrafter"/>
</dbReference>
<name>A0A482WLT0_LAOST</name>
<dbReference type="InterPro" id="IPR036388">
    <property type="entry name" value="WH-like_DNA-bd_sf"/>
</dbReference>
<dbReference type="Gene3D" id="6.10.250.540">
    <property type="match status" value="1"/>
</dbReference>
<dbReference type="SMART" id="SM01372">
    <property type="entry name" value="E2F_TDP"/>
    <property type="match status" value="1"/>
</dbReference>
<dbReference type="SUPFAM" id="SSF46785">
    <property type="entry name" value="Winged helix' DNA-binding domain"/>
    <property type="match status" value="1"/>
</dbReference>
<dbReference type="Proteomes" id="UP000291343">
    <property type="component" value="Unassembled WGS sequence"/>
</dbReference>
<accession>A0A482WLT0</accession>
<evidence type="ECO:0000256" key="6">
    <source>
        <dbReference type="SAM" id="Coils"/>
    </source>
</evidence>